<dbReference type="RefSeq" id="WP_135475427.1">
    <property type="nucleotide sequence ID" value="NZ_SIJK02000001.1"/>
</dbReference>
<protein>
    <submittedName>
        <fullName evidence="1">Uncharacterized protein</fullName>
    </submittedName>
</protein>
<proteinExistence type="predicted"/>
<name>A0ABS4D3S1_9CHLR</name>
<comment type="caution">
    <text evidence="1">The sequence shown here is derived from an EMBL/GenBank/DDBJ whole genome shotgun (WGS) entry which is preliminary data.</text>
</comment>
<gene>
    <name evidence="1" type="ORF">EYB53_000010</name>
</gene>
<sequence length="98" mass="10824">MLAEQELGPTMIAAQVGLTRQTVALWLKAGAFPERASLAPRAMLVTAYEPYLRERWQAGGQNRRQRWREVQAQGFAGGRRPYVASLPGVLTQGRSASL</sequence>
<dbReference type="Proteomes" id="UP001193081">
    <property type="component" value="Unassembled WGS sequence"/>
</dbReference>
<keyword evidence="2" id="KW-1185">Reference proteome</keyword>
<organism evidence="1 2">
    <name type="scientific">Candidatus Chloroploca mongolica</name>
    <dbReference type="NCBI Taxonomy" id="2528176"/>
    <lineage>
        <taxon>Bacteria</taxon>
        <taxon>Bacillati</taxon>
        <taxon>Chloroflexota</taxon>
        <taxon>Chloroflexia</taxon>
        <taxon>Chloroflexales</taxon>
        <taxon>Chloroflexineae</taxon>
        <taxon>Oscillochloridaceae</taxon>
        <taxon>Candidatus Chloroploca</taxon>
    </lineage>
</organism>
<evidence type="ECO:0000313" key="2">
    <source>
        <dbReference type="Proteomes" id="UP001193081"/>
    </source>
</evidence>
<dbReference type="EMBL" id="SIJK02000001">
    <property type="protein sequence ID" value="MBP1464083.1"/>
    <property type="molecule type" value="Genomic_DNA"/>
</dbReference>
<accession>A0ABS4D3S1</accession>
<evidence type="ECO:0000313" key="1">
    <source>
        <dbReference type="EMBL" id="MBP1464083.1"/>
    </source>
</evidence>
<reference evidence="1 2" key="1">
    <citation type="submission" date="2021-03" db="EMBL/GenBank/DDBJ databases">
        <authorList>
            <person name="Grouzdev D.S."/>
        </authorList>
    </citation>
    <scope>NUCLEOTIDE SEQUENCE [LARGE SCALE GENOMIC DNA]</scope>
    <source>
        <strain evidence="1 2">M50-1</strain>
    </source>
</reference>